<feature type="compositionally biased region" description="Basic and acidic residues" evidence="1">
    <location>
        <begin position="53"/>
        <end position="63"/>
    </location>
</feature>
<organism evidence="2">
    <name type="scientific">uncultured organism</name>
    <dbReference type="NCBI Taxonomy" id="155900"/>
    <lineage>
        <taxon>unclassified sequences</taxon>
        <taxon>environmental samples</taxon>
    </lineage>
</organism>
<gene>
    <name evidence="2" type="ORF">KBTEX_02790</name>
</gene>
<dbReference type="AlphaFoldDB" id="A0A5B8RG48"/>
<accession>A0A5B8RG48</accession>
<feature type="region of interest" description="Disordered" evidence="1">
    <location>
        <begin position="352"/>
        <end position="385"/>
    </location>
</feature>
<name>A0A5B8RG48_9ZZZZ</name>
<feature type="region of interest" description="Disordered" evidence="1">
    <location>
        <begin position="286"/>
        <end position="313"/>
    </location>
</feature>
<feature type="compositionally biased region" description="Low complexity" evidence="1">
    <location>
        <begin position="552"/>
        <end position="564"/>
    </location>
</feature>
<reference evidence="2" key="1">
    <citation type="submission" date="2019-06" db="EMBL/GenBank/DDBJ databases">
        <authorList>
            <person name="Murdoch R.W."/>
            <person name="Fathepure B."/>
        </authorList>
    </citation>
    <scope>NUCLEOTIDE SEQUENCE</scope>
</reference>
<evidence type="ECO:0000313" key="2">
    <source>
        <dbReference type="EMBL" id="QEA06452.1"/>
    </source>
</evidence>
<feature type="compositionally biased region" description="Basic and acidic residues" evidence="1">
    <location>
        <begin position="299"/>
        <end position="313"/>
    </location>
</feature>
<feature type="region of interest" description="Disordered" evidence="1">
    <location>
        <begin position="515"/>
        <end position="564"/>
    </location>
</feature>
<feature type="compositionally biased region" description="Polar residues" evidence="1">
    <location>
        <begin position="522"/>
        <end position="531"/>
    </location>
</feature>
<evidence type="ECO:0000256" key="1">
    <source>
        <dbReference type="SAM" id="MobiDB-lite"/>
    </source>
</evidence>
<feature type="compositionally biased region" description="Basic and acidic residues" evidence="1">
    <location>
        <begin position="22"/>
        <end position="44"/>
    </location>
</feature>
<feature type="region of interest" description="Disordered" evidence="1">
    <location>
        <begin position="20"/>
        <end position="63"/>
    </location>
</feature>
<proteinExistence type="predicted"/>
<dbReference type="EMBL" id="MN079144">
    <property type="protein sequence ID" value="QEA06452.1"/>
    <property type="molecule type" value="Genomic_DNA"/>
</dbReference>
<sequence>MASAMQSAAGAFQQGYRFYQDMQDREQQREARADDRQWQKELRSMKRQKFQRATREAERKRDQARAEKAFNGIGYALAQGQAPSADLIKEANDASGGEVMKAFRNVWSPKKRQAVETLKQGVRGQINDQKQLVSAANLVLQPELSDGIGETFKGKDGKDWTVRRKFVRGIVPNPNGDGVMVDLAVEAADDEGNTHVYGAPATEGRSTSEDDSLVQDIPMDKVVGKVSSLDKLSRMVESNPEFRSQLEQLAVSNGVDPAVFTGSGGEYSYQEFKNGDQIETWMIGPGGEPVRRLASSPRWKPDKPSQKEQEVQDLVRRGVPKEWATDVANGNVSTDVDDFGNVIATNRATGEVRNLGRPGRPAGEGAMEDSAAGTGDADNAQQGGVFDDLAEGTGPISNIRSAVGSVIGPFRDGAMFPGTERARSAIRNFNQTAKQALVNSGRFPVYEQKIVAELLPDPDQFWNDPDAARERLNQLRDFLQRKRDMNAQTIQGGNVTNEKRGELANQNAVIDQVVGLMGSPDGTDTQPDNGQSGAGGTPGGESSRAPISSMNLQQLQQLDPGQLSDQELIQANQRFNELRGGE</sequence>
<protein>
    <submittedName>
        <fullName evidence="2">Uncharacterized protein</fullName>
    </submittedName>
</protein>